<name>A0A368LIM7_9VIBR</name>
<reference evidence="2 3" key="1">
    <citation type="journal article" date="2017" name="Elife">
        <title>Extensive horizontal gene transfer in cheese-associated bacteria.</title>
        <authorList>
            <person name="Bonham K.S."/>
            <person name="Wolfe B.E."/>
            <person name="Dutton R.J."/>
        </authorList>
    </citation>
    <scope>NUCLEOTIDE SEQUENCE [LARGE SCALE GENOMIC DNA]</scope>
    <source>
        <strain evidence="2 3">JB196</strain>
    </source>
</reference>
<evidence type="ECO:0000313" key="3">
    <source>
        <dbReference type="Proteomes" id="UP000252479"/>
    </source>
</evidence>
<proteinExistence type="predicted"/>
<dbReference type="RefSeq" id="WP_086958534.1">
    <property type="nucleotide sequence ID" value="NZ_AP018681.1"/>
</dbReference>
<protein>
    <recommendedName>
        <fullName evidence="4">DUF3718 domain-containing protein</fullName>
    </recommendedName>
</protein>
<sequence>MRTMIILLLLIASHSAYAYDDSKRYKAAKFYKNKAQSAVSNSKANLKGECQLMLTMQHIDRKYAQLKRITHIGSPKICKIAKNKLKSYLNKSTRYDVTEKYLRIEVSRWD</sequence>
<dbReference type="AlphaFoldDB" id="A0A368LIM7"/>
<keyword evidence="1" id="KW-0732">Signal</keyword>
<accession>A0A368LIM7</accession>
<evidence type="ECO:0000256" key="1">
    <source>
        <dbReference type="SAM" id="SignalP"/>
    </source>
</evidence>
<dbReference type="EMBL" id="QPGL01000002">
    <property type="protein sequence ID" value="RCS70233.1"/>
    <property type="molecule type" value="Genomic_DNA"/>
</dbReference>
<evidence type="ECO:0000313" key="2">
    <source>
        <dbReference type="EMBL" id="RCS70233.1"/>
    </source>
</evidence>
<organism evidence="2 3">
    <name type="scientific">Vibrio casei</name>
    <dbReference type="NCBI Taxonomy" id="673372"/>
    <lineage>
        <taxon>Bacteria</taxon>
        <taxon>Pseudomonadati</taxon>
        <taxon>Pseudomonadota</taxon>
        <taxon>Gammaproteobacteria</taxon>
        <taxon>Vibrionales</taxon>
        <taxon>Vibrionaceae</taxon>
        <taxon>Vibrio</taxon>
    </lineage>
</organism>
<dbReference type="GeneID" id="303189700"/>
<gene>
    <name evidence="2" type="ORF">CIK83_12290</name>
</gene>
<evidence type="ECO:0008006" key="4">
    <source>
        <dbReference type="Google" id="ProtNLM"/>
    </source>
</evidence>
<keyword evidence="3" id="KW-1185">Reference proteome</keyword>
<dbReference type="Proteomes" id="UP000252479">
    <property type="component" value="Unassembled WGS sequence"/>
</dbReference>
<dbReference type="OrthoDB" id="5879106at2"/>
<feature type="signal peptide" evidence="1">
    <location>
        <begin position="1"/>
        <end position="18"/>
    </location>
</feature>
<comment type="caution">
    <text evidence="2">The sequence shown here is derived from an EMBL/GenBank/DDBJ whole genome shotgun (WGS) entry which is preliminary data.</text>
</comment>
<feature type="chain" id="PRO_5017049915" description="DUF3718 domain-containing protein" evidence="1">
    <location>
        <begin position="19"/>
        <end position="110"/>
    </location>
</feature>